<comment type="subcellular location">
    <subcellularLocation>
        <location evidence="1">Secreted</location>
    </subcellularLocation>
</comment>
<dbReference type="AlphaFoldDB" id="A0AAD8E448"/>
<name>A0AAD8E448_DIPPU</name>
<dbReference type="EMBL" id="JASPKZ010009814">
    <property type="protein sequence ID" value="KAJ9575937.1"/>
    <property type="molecule type" value="Genomic_DNA"/>
</dbReference>
<dbReference type="Pfam" id="PF15886">
    <property type="entry name" value="CBM39"/>
    <property type="match status" value="2"/>
</dbReference>
<evidence type="ECO:0000256" key="7">
    <source>
        <dbReference type="ARBA" id="ARBA00023180"/>
    </source>
</evidence>
<keyword evidence="3" id="KW-0964">Secreted</keyword>
<evidence type="ECO:0000259" key="9">
    <source>
        <dbReference type="PROSITE" id="PS51969"/>
    </source>
</evidence>
<evidence type="ECO:0000256" key="4">
    <source>
        <dbReference type="ARBA" id="ARBA00022588"/>
    </source>
</evidence>
<dbReference type="Proteomes" id="UP001233999">
    <property type="component" value="Unassembled WGS sequence"/>
</dbReference>
<sequence>MWRICGILFLHLISAQQNYNVPEVKLQAFRNGGFQVSIPDSPGVELFAFHGNLNEPLKDLEAGQWSKDILKSRNDRWTFKESDIKLKLGDIIYYWVYVKVHGLGYTKTNQYWIVSSFDEKGDSLVNVRYPKPLYEVPNAKLEALHPKGLRVSIPDEPGVELFAFHGKVNSPLTHDLEAGTMSRDILKPKNGRWIFQDDNIRLKNGDVIYYWLYAIVDGLGYQKLNQKWIVTGVGDSVPTTQRISGSVTPPVTQQTTDGEVFQLDFIIPDGMEMTVVMKDGKLLLKKPLPPQAEFENEDKVKIGYCKATQICLPWVDITQRK</sequence>
<evidence type="ECO:0000256" key="8">
    <source>
        <dbReference type="SAM" id="SignalP"/>
    </source>
</evidence>
<evidence type="ECO:0000256" key="3">
    <source>
        <dbReference type="ARBA" id="ARBA00022525"/>
    </source>
</evidence>
<keyword evidence="11" id="KW-1185">Reference proteome</keyword>
<dbReference type="FunFam" id="2.60.40.2140:FF:000001">
    <property type="entry name" value="Beta-1,3-glucan-binding protein"/>
    <property type="match status" value="1"/>
</dbReference>
<feature type="chain" id="PRO_5042039951" description="CBM39 domain-containing protein" evidence="8">
    <location>
        <begin position="16"/>
        <end position="321"/>
    </location>
</feature>
<evidence type="ECO:0000256" key="2">
    <source>
        <dbReference type="ARBA" id="ARBA00008781"/>
    </source>
</evidence>
<gene>
    <name evidence="10" type="ORF">L9F63_007249</name>
</gene>
<comment type="caution">
    <text evidence="10">The sequence shown here is derived from an EMBL/GenBank/DDBJ whole genome shotgun (WGS) entry which is preliminary data.</text>
</comment>
<keyword evidence="7" id="KW-0325">Glycoprotein</keyword>
<dbReference type="GO" id="GO:0030246">
    <property type="term" value="F:carbohydrate binding"/>
    <property type="evidence" value="ECO:0007669"/>
    <property type="project" value="InterPro"/>
</dbReference>
<keyword evidence="4" id="KW-0399">Innate immunity</keyword>
<proteinExistence type="inferred from homology"/>
<dbReference type="InterPro" id="IPR031756">
    <property type="entry name" value="BGBP_N"/>
</dbReference>
<evidence type="ECO:0000256" key="1">
    <source>
        <dbReference type="ARBA" id="ARBA00004613"/>
    </source>
</evidence>
<dbReference type="Gene3D" id="2.60.40.2140">
    <property type="entry name" value="Beta-1,3-glucan-recognition protein, N-terminal domain"/>
    <property type="match status" value="2"/>
</dbReference>
<evidence type="ECO:0000256" key="5">
    <source>
        <dbReference type="ARBA" id="ARBA00022729"/>
    </source>
</evidence>
<comment type="similarity">
    <text evidence="2">Belongs to the insect beta-1,3-glucan binding protein family.</text>
</comment>
<feature type="domain" description="CBM39" evidence="9">
    <location>
        <begin position="134"/>
        <end position="235"/>
    </location>
</feature>
<evidence type="ECO:0000256" key="6">
    <source>
        <dbReference type="ARBA" id="ARBA00022859"/>
    </source>
</evidence>
<keyword evidence="6" id="KW-0391">Immunity</keyword>
<keyword evidence="5 8" id="KW-0732">Signal</keyword>
<dbReference type="InterPro" id="IPR043030">
    <property type="entry name" value="BGBP_N_sf"/>
</dbReference>
<dbReference type="GO" id="GO:0005576">
    <property type="term" value="C:extracellular region"/>
    <property type="evidence" value="ECO:0007669"/>
    <property type="project" value="UniProtKB-SubCell"/>
</dbReference>
<accession>A0AAD8E448</accession>
<feature type="domain" description="CBM39" evidence="9">
    <location>
        <begin position="19"/>
        <end position="119"/>
    </location>
</feature>
<reference evidence="10" key="1">
    <citation type="journal article" date="2023" name="IScience">
        <title>Live-bearing cockroach genome reveals convergent evolutionary mechanisms linked to viviparity in insects and beyond.</title>
        <authorList>
            <person name="Fouks B."/>
            <person name="Harrison M.C."/>
            <person name="Mikhailova A.A."/>
            <person name="Marchal E."/>
            <person name="English S."/>
            <person name="Carruthers M."/>
            <person name="Jennings E.C."/>
            <person name="Chiamaka E.L."/>
            <person name="Frigard R.A."/>
            <person name="Pippel M."/>
            <person name="Attardo G.M."/>
            <person name="Benoit J.B."/>
            <person name="Bornberg-Bauer E."/>
            <person name="Tobe S.S."/>
        </authorList>
    </citation>
    <scope>NUCLEOTIDE SEQUENCE</scope>
    <source>
        <strain evidence="10">Stay&amp;Tobe</strain>
    </source>
</reference>
<protein>
    <recommendedName>
        <fullName evidence="9">CBM39 domain-containing protein</fullName>
    </recommendedName>
</protein>
<feature type="signal peptide" evidence="8">
    <location>
        <begin position="1"/>
        <end position="15"/>
    </location>
</feature>
<reference evidence="10" key="2">
    <citation type="submission" date="2023-05" db="EMBL/GenBank/DDBJ databases">
        <authorList>
            <person name="Fouks B."/>
        </authorList>
    </citation>
    <scope>NUCLEOTIDE SEQUENCE</scope>
    <source>
        <strain evidence="10">Stay&amp;Tobe</strain>
        <tissue evidence="10">Testes</tissue>
    </source>
</reference>
<dbReference type="PROSITE" id="PS51969">
    <property type="entry name" value="CBM39"/>
    <property type="match status" value="2"/>
</dbReference>
<evidence type="ECO:0000313" key="11">
    <source>
        <dbReference type="Proteomes" id="UP001233999"/>
    </source>
</evidence>
<dbReference type="GO" id="GO:0045088">
    <property type="term" value="P:regulation of innate immune response"/>
    <property type="evidence" value="ECO:0007669"/>
    <property type="project" value="UniProtKB-ARBA"/>
</dbReference>
<dbReference type="GO" id="GO:0045087">
    <property type="term" value="P:innate immune response"/>
    <property type="evidence" value="ECO:0007669"/>
    <property type="project" value="UniProtKB-KW"/>
</dbReference>
<organism evidence="10 11">
    <name type="scientific">Diploptera punctata</name>
    <name type="common">Pacific beetle cockroach</name>
    <dbReference type="NCBI Taxonomy" id="6984"/>
    <lineage>
        <taxon>Eukaryota</taxon>
        <taxon>Metazoa</taxon>
        <taxon>Ecdysozoa</taxon>
        <taxon>Arthropoda</taxon>
        <taxon>Hexapoda</taxon>
        <taxon>Insecta</taxon>
        <taxon>Pterygota</taxon>
        <taxon>Neoptera</taxon>
        <taxon>Polyneoptera</taxon>
        <taxon>Dictyoptera</taxon>
        <taxon>Blattodea</taxon>
        <taxon>Blaberoidea</taxon>
        <taxon>Blaberidae</taxon>
        <taxon>Diplopterinae</taxon>
        <taxon>Diploptera</taxon>
    </lineage>
</organism>
<evidence type="ECO:0000313" key="10">
    <source>
        <dbReference type="EMBL" id="KAJ9575937.1"/>
    </source>
</evidence>